<name>A0AC61RH77_9BACT</name>
<proteinExistence type="predicted"/>
<dbReference type="Proteomes" id="UP000306319">
    <property type="component" value="Unassembled WGS sequence"/>
</dbReference>
<dbReference type="EMBL" id="SRYB01000047">
    <property type="protein sequence ID" value="TGY75967.1"/>
    <property type="molecule type" value="Genomic_DNA"/>
</dbReference>
<keyword evidence="2" id="KW-1185">Reference proteome</keyword>
<sequence>MPSGIGVQFQGEWALYSCSMYAKVLANISRPYPETKKRKLAMMDSIIGIVISPELRLYDNLRWGEDPLESLDGDQSHVSYLSHLAWIISEYRSIGGQKHKELLDSLCETMNRRILESRALNLVTYPDEPIYVPDMLVAIVALHNYGSKYQPTVHEWLVRAKSDWTDKKTGLLVSFLDDEGLQIDDAPVKGSYSALNCYYLTLIDPEFALSQYELLKKHFMQNGLFTGLKEYHDESCWLGMDIDAGPIIFNLSPSGTAFAIGPATYFEDDDYRENLLRTAEIAGHSVSYNDKRHYLLADIALVGEAIALAMRTNYRMRSN</sequence>
<gene>
    <name evidence="1" type="ORF">E5331_19150</name>
</gene>
<organism evidence="1 2">
    <name type="scientific">Lepagella muris</name>
    <dbReference type="NCBI Taxonomy" id="3032870"/>
    <lineage>
        <taxon>Bacteria</taxon>
        <taxon>Pseudomonadati</taxon>
        <taxon>Bacteroidota</taxon>
        <taxon>Bacteroidia</taxon>
        <taxon>Bacteroidales</taxon>
        <taxon>Muribaculaceae</taxon>
        <taxon>Lepagella</taxon>
    </lineage>
</organism>
<evidence type="ECO:0000313" key="1">
    <source>
        <dbReference type="EMBL" id="TGY75967.1"/>
    </source>
</evidence>
<protein>
    <submittedName>
        <fullName evidence="1">Uncharacterized protein</fullName>
    </submittedName>
</protein>
<accession>A0AC61RH77</accession>
<evidence type="ECO:0000313" key="2">
    <source>
        <dbReference type="Proteomes" id="UP000306319"/>
    </source>
</evidence>
<reference evidence="1" key="1">
    <citation type="submission" date="2019-04" db="EMBL/GenBank/DDBJ databases">
        <title>Microbes associate with the intestines of laboratory mice.</title>
        <authorList>
            <person name="Navarre W."/>
            <person name="Wong E."/>
            <person name="Huang K."/>
            <person name="Tropini C."/>
            <person name="Ng K."/>
            <person name="Yu B."/>
        </authorList>
    </citation>
    <scope>NUCLEOTIDE SEQUENCE</scope>
    <source>
        <strain evidence="1">NM04_E33</strain>
    </source>
</reference>
<comment type="caution">
    <text evidence="1">The sequence shown here is derived from an EMBL/GenBank/DDBJ whole genome shotgun (WGS) entry which is preliminary data.</text>
</comment>